<dbReference type="Proteomes" id="UP000283369">
    <property type="component" value="Unassembled WGS sequence"/>
</dbReference>
<evidence type="ECO:0000313" key="2">
    <source>
        <dbReference type="EMBL" id="KAB6140802.1"/>
    </source>
</evidence>
<evidence type="ECO:0000313" key="12">
    <source>
        <dbReference type="Proteomes" id="UP000487596"/>
    </source>
</evidence>
<dbReference type="InterPro" id="IPR011990">
    <property type="entry name" value="TPR-like_helical_dom_sf"/>
</dbReference>
<dbReference type="Proteomes" id="UP000183766">
    <property type="component" value="Unassembled WGS sequence"/>
</dbReference>
<dbReference type="Proteomes" id="UP000183040">
    <property type="component" value="Unassembled WGS sequence"/>
</dbReference>
<dbReference type="Proteomes" id="UP000438288">
    <property type="component" value="Unassembled WGS sequence"/>
</dbReference>
<dbReference type="EMBL" id="VYQC01000023">
    <property type="protein sequence ID" value="KAA9036420.1"/>
    <property type="molecule type" value="Genomic_DNA"/>
</dbReference>
<dbReference type="SUPFAM" id="SSF48452">
    <property type="entry name" value="TPR-like"/>
    <property type="match status" value="1"/>
</dbReference>
<evidence type="ECO:0000313" key="4">
    <source>
        <dbReference type="EMBL" id="RGV11709.1"/>
    </source>
</evidence>
<keyword evidence="5" id="KW-0449">Lipoprotein</keyword>
<proteinExistence type="predicted"/>
<sequence length="540" mass="60586">MKKNTIIQFIVTGMFLFGATACTGNFEDYNKNPHEPDQNDMGVDWYLVRSLALNLQDLMMPEQENFSQYVDCLMAGAFSGYVADSNLGTGWSGRYATYNPSDDWKKIPFNDFYSKFYPDYFNLKNQSDDELFLSLAELYRIVVMLRVTDTYGPIPYSKVGAANAIKSPYDSQQAVYAKMLEDLDNIITVLGKFGNQSFSSSADRIYNGNTSAWYKFANSLKLRMAMRTCYVAGFNVNGKTSQQLAEEAVAAGVMTAATDGAYRKVADHNPWQRFMVLWSDARISADLTCYMNAYNDPRREAYYDKSTFGTVSGNAYTGEESYVGLRRGILQGQYNSWSQGSSCMKVTTSDNIVVFRASEVAFLRAEGALRNWNMGGTAKDFYEEGIRLSFEENGITSGVENYLASTGKVEAYKDPLKGQSAQTYDYSGAINTNVTVAWSGGDFEKSLEQIITQKWIANFPNGMESWTEYRRTGYPKLMPMAANASGGIVNDAEGARRMPYPTDEYRENRESVEAAVATLTQESKTKRGDTMATHVWWDCK</sequence>
<name>A0A1H4E418_9BACE</name>
<dbReference type="Gene3D" id="1.25.40.390">
    <property type="match status" value="1"/>
</dbReference>
<accession>A0A1H4E418</accession>
<dbReference type="RefSeq" id="WP_004323634.1">
    <property type="nucleotide sequence ID" value="NZ_BAABZH010000001.1"/>
</dbReference>
<dbReference type="AlphaFoldDB" id="A0A1H4E418"/>
<dbReference type="PROSITE" id="PS51257">
    <property type="entry name" value="PROKAR_LIPOPROTEIN"/>
    <property type="match status" value="1"/>
</dbReference>
<evidence type="ECO:0000313" key="1">
    <source>
        <dbReference type="EMBL" id="KAA9036420.1"/>
    </source>
</evidence>
<dbReference type="EMBL" id="WDCP01000087">
    <property type="protein sequence ID" value="KAB6336360.1"/>
    <property type="molecule type" value="Genomic_DNA"/>
</dbReference>
<evidence type="ECO:0000313" key="7">
    <source>
        <dbReference type="Proteomes" id="UP000183040"/>
    </source>
</evidence>
<evidence type="ECO:0000313" key="9">
    <source>
        <dbReference type="Proteomes" id="UP000283369"/>
    </source>
</evidence>
<evidence type="ECO:0000313" key="5">
    <source>
        <dbReference type="EMBL" id="SEA79785.1"/>
    </source>
</evidence>
<reference evidence="7 8" key="1">
    <citation type="submission" date="2016-10" db="EMBL/GenBank/DDBJ databases">
        <authorList>
            <person name="de Groot N.N."/>
        </authorList>
    </citation>
    <scope>NUCLEOTIDE SEQUENCE [LARGE SCALE GENOMIC DNA]</scope>
    <source>
        <strain evidence="6 8">NLAE-zl-C202</strain>
        <strain evidence="5 7">NLAE-zl-G339</strain>
    </source>
</reference>
<dbReference type="Proteomes" id="UP000487596">
    <property type="component" value="Unassembled WGS sequence"/>
</dbReference>
<dbReference type="EMBL" id="FNRP01000013">
    <property type="protein sequence ID" value="SEA79785.1"/>
    <property type="molecule type" value="Genomic_DNA"/>
</dbReference>
<dbReference type="Pfam" id="PF12741">
    <property type="entry name" value="SusD-like"/>
    <property type="match status" value="1"/>
</dbReference>
<protein>
    <submittedName>
        <fullName evidence="1">SusD/RagB family nutrient-binding outer membrane lipoprotein</fullName>
    </submittedName>
    <submittedName>
        <fullName evidence="5">Susd and RagB outer membrane lipoprotein</fullName>
    </submittedName>
</protein>
<dbReference type="EMBL" id="WDEH01000007">
    <property type="protein sequence ID" value="KAB6140802.1"/>
    <property type="molecule type" value="Genomic_DNA"/>
</dbReference>
<reference evidence="11 12" key="5">
    <citation type="journal article" date="2019" name="Nat. Med.">
        <title>A library of human gut bacterial isolates paired with longitudinal multiomics data enables mechanistic microbiome research.</title>
        <authorList>
            <person name="Poyet M."/>
            <person name="Groussin M."/>
            <person name="Gibbons S.M."/>
            <person name="Avila-Pacheco J."/>
            <person name="Jiang X."/>
            <person name="Kearney S.M."/>
            <person name="Perrotta A.R."/>
            <person name="Berdy B."/>
            <person name="Zhao S."/>
            <person name="Lieberman T.D."/>
            <person name="Swanson P.K."/>
            <person name="Smith M."/>
            <person name="Roesemann S."/>
            <person name="Alexander J.E."/>
            <person name="Rich S.A."/>
            <person name="Livny J."/>
            <person name="Vlamakis H."/>
            <person name="Clish C."/>
            <person name="Bullock K."/>
            <person name="Deik A."/>
            <person name="Scott J."/>
            <person name="Pierce K.A."/>
            <person name="Xavier R.J."/>
            <person name="Alm E.J."/>
        </authorList>
    </citation>
    <scope>NUCLEOTIDE SEQUENCE [LARGE SCALE GENOMIC DNA]</scope>
    <source>
        <strain evidence="3 11">BIOML-A16</strain>
        <strain evidence="2 12">BIOML-A62</strain>
    </source>
</reference>
<evidence type="ECO:0000313" key="11">
    <source>
        <dbReference type="Proteomes" id="UP000438288"/>
    </source>
</evidence>
<evidence type="ECO:0000313" key="8">
    <source>
        <dbReference type="Proteomes" id="UP000183766"/>
    </source>
</evidence>
<reference evidence="1" key="6">
    <citation type="submission" date="2019-09" db="EMBL/GenBank/DDBJ databases">
        <authorList>
            <person name="Ross B.D."/>
            <person name="Verster A.J."/>
            <person name="Radey M.C."/>
            <person name="Schmidtke D.T."/>
            <person name="Pope C.E."/>
            <person name="Hoffman L.R."/>
            <person name="Hajjar A.M."/>
            <person name="Peterson S.B."/>
            <person name="Borenstein E."/>
            <person name="Mougous J.D."/>
        </authorList>
    </citation>
    <scope>NUCLEOTIDE SEQUENCE</scope>
    <source>
        <strain evidence="1">H204</strain>
    </source>
</reference>
<dbReference type="EMBL" id="QRYV01000041">
    <property type="protein sequence ID" value="RGV11709.1"/>
    <property type="molecule type" value="Genomic_DNA"/>
</dbReference>
<gene>
    <name evidence="4" type="ORF">DWW25_16620</name>
    <name evidence="1" type="ORF">F6S82_24925</name>
    <name evidence="2" type="ORF">GA424_06200</name>
    <name evidence="3" type="ORF">GAZ43_22845</name>
    <name evidence="5" type="ORF">SAMN04487924_113110</name>
    <name evidence="6" type="ORF">SAMN05216250_111110</name>
</gene>
<reference evidence="4 9" key="3">
    <citation type="submission" date="2018-08" db="EMBL/GenBank/DDBJ databases">
        <title>A genome reference for cultivated species of the human gut microbiota.</title>
        <authorList>
            <person name="Zou Y."/>
            <person name="Xue W."/>
            <person name="Luo G."/>
        </authorList>
    </citation>
    <scope>NUCLEOTIDE SEQUENCE [LARGE SCALE GENOMIC DNA]</scope>
    <source>
        <strain evidence="4 9">AF14-7</strain>
    </source>
</reference>
<evidence type="ECO:0000313" key="3">
    <source>
        <dbReference type="EMBL" id="KAB6336360.1"/>
    </source>
</evidence>
<reference evidence="1" key="4">
    <citation type="journal article" date="2019" name="bioRxiv">
        <title>Acquired interbacterial defense systems protect against interspecies antagonism in the human gut microbiome.</title>
        <authorList>
            <person name="Ross B.D."/>
            <person name="Verster A.J."/>
            <person name="Radey M.C."/>
            <person name="Schmidtke D.T."/>
            <person name="Pope C.E."/>
            <person name="Hoffman L.R."/>
            <person name="Hajjar A.M."/>
            <person name="Peterson S.B."/>
            <person name="Borenstein E."/>
            <person name="Mougous J.D."/>
        </authorList>
    </citation>
    <scope>NUCLEOTIDE SEQUENCE</scope>
    <source>
        <strain evidence="1">H204</strain>
    </source>
</reference>
<evidence type="ECO:0000313" key="6">
    <source>
        <dbReference type="EMBL" id="SFM84126.1"/>
    </source>
</evidence>
<dbReference type="Proteomes" id="UP000327007">
    <property type="component" value="Unassembled WGS sequence"/>
</dbReference>
<evidence type="ECO:0000313" key="10">
    <source>
        <dbReference type="Proteomes" id="UP000327007"/>
    </source>
</evidence>
<organism evidence="5 7">
    <name type="scientific">Bacteroides xylanisolvens</name>
    <dbReference type="NCBI Taxonomy" id="371601"/>
    <lineage>
        <taxon>Bacteria</taxon>
        <taxon>Pseudomonadati</taxon>
        <taxon>Bacteroidota</taxon>
        <taxon>Bacteroidia</taxon>
        <taxon>Bacteroidales</taxon>
        <taxon>Bacteroidaceae</taxon>
        <taxon>Bacteroides</taxon>
    </lineage>
</organism>
<dbReference type="InterPro" id="IPR024302">
    <property type="entry name" value="SusD-like"/>
</dbReference>
<reference evidence="10" key="2">
    <citation type="journal article" date="2018" name="J. Anim. Genet.">
        <title>Acquired interbacterial defense systems protect against interspecies antagonism in the human gut microbiome.</title>
        <authorList>
            <person name="Ross B.D."/>
            <person name="Verster A.J."/>
            <person name="Radey M.C."/>
            <person name="Schmidtke D.T."/>
            <person name="Pope C.E."/>
            <person name="Hoffman L.R."/>
            <person name="Hajjar A."/>
            <person name="Peterson S.B."/>
            <person name="Borenstein E."/>
            <person name="Mougous J."/>
        </authorList>
    </citation>
    <scope>NUCLEOTIDE SEQUENCE [LARGE SCALE GENOMIC DNA]</scope>
    <source>
        <strain evidence="10">H204</strain>
    </source>
</reference>
<dbReference type="EMBL" id="FOUM01000011">
    <property type="protein sequence ID" value="SFM84126.1"/>
    <property type="molecule type" value="Genomic_DNA"/>
</dbReference>